<accession>A0A4C1Y3D9</accession>
<dbReference type="EMBL" id="BGZK01001028">
    <property type="protein sequence ID" value="GBP69047.1"/>
    <property type="molecule type" value="Genomic_DNA"/>
</dbReference>
<comment type="caution">
    <text evidence="1">The sequence shown here is derived from an EMBL/GenBank/DDBJ whole genome shotgun (WGS) entry which is preliminary data.</text>
</comment>
<dbReference type="PANTHER" id="PTHR39953:SF1">
    <property type="entry name" value="RE54151P"/>
    <property type="match status" value="1"/>
</dbReference>
<reference evidence="1 2" key="1">
    <citation type="journal article" date="2019" name="Commun. Biol.">
        <title>The bagworm genome reveals a unique fibroin gene that provides high tensile strength.</title>
        <authorList>
            <person name="Kono N."/>
            <person name="Nakamura H."/>
            <person name="Ohtoshi R."/>
            <person name="Tomita M."/>
            <person name="Numata K."/>
            <person name="Arakawa K."/>
        </authorList>
    </citation>
    <scope>NUCLEOTIDE SEQUENCE [LARGE SCALE GENOMIC DNA]</scope>
</reference>
<dbReference type="PANTHER" id="PTHR39953">
    <property type="entry name" value="RE54151P"/>
    <property type="match status" value="1"/>
</dbReference>
<dbReference type="AlphaFoldDB" id="A0A4C1Y3D9"/>
<name>A0A4C1Y3D9_EUMVA</name>
<dbReference type="Proteomes" id="UP000299102">
    <property type="component" value="Unassembled WGS sequence"/>
</dbReference>
<evidence type="ECO:0000313" key="2">
    <source>
        <dbReference type="Proteomes" id="UP000299102"/>
    </source>
</evidence>
<evidence type="ECO:0008006" key="3">
    <source>
        <dbReference type="Google" id="ProtNLM"/>
    </source>
</evidence>
<sequence length="271" mass="30828">MEQGFTKASSSNLPRVDLLMLGQFLALNKDFCSAEFRNVKSTISSMPSYGDDAVSYVHLKRDGNLCIVKSTICPEHKVHAKLYAVTLIVDEVKEEVISVECHDCVASQGGCKHAIAFLMWVHRRSEEPSVTSIECYWMKSKLSRVGTTLKYIRTKDLSNAKPSLQLNNGVFEKFIKEGKKRKLINCEVIKYQQDYVSDTAASLSMRKLVLKYKEVSCGTFLQKIVLTDADIKEVEEESRNQHQSYLWHVLKYGRVTASRAYDFSRCKTSEP</sequence>
<dbReference type="OrthoDB" id="261614at2759"/>
<proteinExistence type="predicted"/>
<organism evidence="1 2">
    <name type="scientific">Eumeta variegata</name>
    <name type="common">Bagworm moth</name>
    <name type="synonym">Eumeta japonica</name>
    <dbReference type="NCBI Taxonomy" id="151549"/>
    <lineage>
        <taxon>Eukaryota</taxon>
        <taxon>Metazoa</taxon>
        <taxon>Ecdysozoa</taxon>
        <taxon>Arthropoda</taxon>
        <taxon>Hexapoda</taxon>
        <taxon>Insecta</taxon>
        <taxon>Pterygota</taxon>
        <taxon>Neoptera</taxon>
        <taxon>Endopterygota</taxon>
        <taxon>Lepidoptera</taxon>
        <taxon>Glossata</taxon>
        <taxon>Ditrysia</taxon>
        <taxon>Tineoidea</taxon>
        <taxon>Psychidae</taxon>
        <taxon>Oiketicinae</taxon>
        <taxon>Eumeta</taxon>
    </lineage>
</organism>
<evidence type="ECO:0000313" key="1">
    <source>
        <dbReference type="EMBL" id="GBP69047.1"/>
    </source>
</evidence>
<gene>
    <name evidence="1" type="ORF">EVAR_39248_1</name>
</gene>
<protein>
    <recommendedName>
        <fullName evidence="3">SWIM-type domain-containing protein</fullName>
    </recommendedName>
</protein>
<keyword evidence="2" id="KW-1185">Reference proteome</keyword>